<feature type="region of interest" description="Disordered" evidence="1">
    <location>
        <begin position="219"/>
        <end position="258"/>
    </location>
</feature>
<proteinExistence type="predicted"/>
<dbReference type="AlphaFoldDB" id="F0YI91"/>
<name>F0YI91_AURAN</name>
<evidence type="ECO:0000313" key="2">
    <source>
        <dbReference type="EMBL" id="EGB05187.1"/>
    </source>
</evidence>
<feature type="compositionally biased region" description="Basic and acidic residues" evidence="1">
    <location>
        <begin position="242"/>
        <end position="258"/>
    </location>
</feature>
<gene>
    <name evidence="2" type="ORF">AURANDRAFT_66634</name>
</gene>
<dbReference type="Proteomes" id="UP000002729">
    <property type="component" value="Unassembled WGS sequence"/>
</dbReference>
<keyword evidence="3" id="KW-1185">Reference proteome</keyword>
<protein>
    <submittedName>
        <fullName evidence="2">Uncharacterized protein</fullName>
    </submittedName>
</protein>
<feature type="region of interest" description="Disordered" evidence="1">
    <location>
        <begin position="271"/>
        <end position="295"/>
    </location>
</feature>
<organism evidence="3">
    <name type="scientific">Aureococcus anophagefferens</name>
    <name type="common">Harmful bloom alga</name>
    <dbReference type="NCBI Taxonomy" id="44056"/>
    <lineage>
        <taxon>Eukaryota</taxon>
        <taxon>Sar</taxon>
        <taxon>Stramenopiles</taxon>
        <taxon>Ochrophyta</taxon>
        <taxon>Pelagophyceae</taxon>
        <taxon>Pelagomonadales</taxon>
        <taxon>Pelagomonadaceae</taxon>
        <taxon>Aureococcus</taxon>
    </lineage>
</organism>
<evidence type="ECO:0000256" key="1">
    <source>
        <dbReference type="SAM" id="MobiDB-lite"/>
    </source>
</evidence>
<dbReference type="GeneID" id="20225878"/>
<dbReference type="RefSeq" id="XP_009040088.1">
    <property type="nucleotide sequence ID" value="XM_009041840.1"/>
</dbReference>
<sequence length="319" mass="35625">MGRPMSEIGCCQHFIISRTTSPALTEIPEFPTKLKSLERARLPSENQLPEMHPRRCSTCGSCYTCSATAAFPKSHLEKKWHCTFSRGLEQLEDQVNAAALRSLSSRARAYLRTYSGTVPHRQTVGEAIDYKIRRQEGREVSNVPTQVLADGNSARRARAAADAGIASWSSWRARTRSKAGFAARRAVMFQRPAHFVLAGTTDTFNDRIYSIKRAAAALPSDKSKRVSRSGRRRGAAAPGAGPERRLDADNYDERDLRRPPHPMVQFICVQSTPERRNLNGRGRRGPGAGKATMGDDWSRKIAMDPTQWWYGMDRDHPLG</sequence>
<feature type="compositionally biased region" description="Basic residues" evidence="1">
    <location>
        <begin position="225"/>
        <end position="234"/>
    </location>
</feature>
<dbReference type="InParanoid" id="F0YI91"/>
<dbReference type="EMBL" id="GL833143">
    <property type="protein sequence ID" value="EGB05187.1"/>
    <property type="molecule type" value="Genomic_DNA"/>
</dbReference>
<evidence type="ECO:0000313" key="3">
    <source>
        <dbReference type="Proteomes" id="UP000002729"/>
    </source>
</evidence>
<reference evidence="2 3" key="1">
    <citation type="journal article" date="2011" name="Proc. Natl. Acad. Sci. U.S.A.">
        <title>Niche of harmful alga Aureococcus anophagefferens revealed through ecogenomics.</title>
        <authorList>
            <person name="Gobler C.J."/>
            <person name="Berry D.L."/>
            <person name="Dyhrman S.T."/>
            <person name="Wilhelm S.W."/>
            <person name="Salamov A."/>
            <person name="Lobanov A.V."/>
            <person name="Zhang Y."/>
            <person name="Collier J.L."/>
            <person name="Wurch L.L."/>
            <person name="Kustka A.B."/>
            <person name="Dill B.D."/>
            <person name="Shah M."/>
            <person name="VerBerkmoes N.C."/>
            <person name="Kuo A."/>
            <person name="Terry A."/>
            <person name="Pangilinan J."/>
            <person name="Lindquist E.A."/>
            <person name="Lucas S."/>
            <person name="Paulsen I.T."/>
            <person name="Hattenrath-Lehmann T.K."/>
            <person name="Talmage S.C."/>
            <person name="Walker E.A."/>
            <person name="Koch F."/>
            <person name="Burson A.M."/>
            <person name="Marcoval M.A."/>
            <person name="Tang Y.Z."/>
            <person name="Lecleir G.R."/>
            <person name="Coyne K.J."/>
            <person name="Berg G.M."/>
            <person name="Bertrand E.M."/>
            <person name="Saito M.A."/>
            <person name="Gladyshev V.N."/>
            <person name="Grigoriev I.V."/>
        </authorList>
    </citation>
    <scope>NUCLEOTIDE SEQUENCE [LARGE SCALE GENOMIC DNA]</scope>
    <source>
        <strain evidence="3">CCMP 1984</strain>
    </source>
</reference>
<dbReference type="KEGG" id="aaf:AURANDRAFT_66634"/>
<accession>F0YI91</accession>